<organism evidence="16 17">
    <name type="scientific">Candidatus Mucispirillum faecigallinarum</name>
    <dbReference type="NCBI Taxonomy" id="2838699"/>
    <lineage>
        <taxon>Bacteria</taxon>
        <taxon>Pseudomonadati</taxon>
        <taxon>Deferribacterota</taxon>
        <taxon>Deferribacteres</taxon>
        <taxon>Deferribacterales</taxon>
        <taxon>Mucispirillaceae</taxon>
        <taxon>Mucispirillum</taxon>
    </lineage>
</organism>
<evidence type="ECO:0000256" key="3">
    <source>
        <dbReference type="ARBA" id="ARBA00013017"/>
    </source>
</evidence>
<reference evidence="16" key="2">
    <citation type="submission" date="2021-04" db="EMBL/GenBank/DDBJ databases">
        <authorList>
            <person name="Gilroy R."/>
        </authorList>
    </citation>
    <scope>NUCLEOTIDE SEQUENCE</scope>
    <source>
        <strain evidence="16">ChiW4-1371</strain>
    </source>
</reference>
<evidence type="ECO:0000256" key="7">
    <source>
        <dbReference type="ARBA" id="ARBA00023157"/>
    </source>
</evidence>
<proteinExistence type="inferred from homology"/>
<keyword evidence="8" id="KW-0676">Redox-active center</keyword>
<keyword evidence="4" id="KW-0575">Peroxidase</keyword>
<dbReference type="Proteomes" id="UP000824176">
    <property type="component" value="Unassembled WGS sequence"/>
</dbReference>
<protein>
    <recommendedName>
        <fullName evidence="3">thioredoxin-dependent peroxiredoxin</fullName>
        <ecNumber evidence="3">1.11.1.24</ecNumber>
    </recommendedName>
    <alternativeName>
        <fullName evidence="9">Thioredoxin peroxidase</fullName>
    </alternativeName>
    <alternativeName>
        <fullName evidence="11">Thioredoxin-dependent peroxiredoxin Bcp</fullName>
    </alternativeName>
</protein>
<evidence type="ECO:0000256" key="13">
    <source>
        <dbReference type="PIRSR" id="PIRSR000239-1"/>
    </source>
</evidence>
<dbReference type="PIRSF" id="PIRSF000239">
    <property type="entry name" value="AHPC"/>
    <property type="match status" value="1"/>
</dbReference>
<evidence type="ECO:0000256" key="9">
    <source>
        <dbReference type="ARBA" id="ARBA00032824"/>
    </source>
</evidence>
<dbReference type="GO" id="GO:0034599">
    <property type="term" value="P:cellular response to oxidative stress"/>
    <property type="evidence" value="ECO:0007669"/>
    <property type="project" value="TreeGrafter"/>
</dbReference>
<feature type="domain" description="Thioredoxin" evidence="15">
    <location>
        <begin position="2"/>
        <end position="151"/>
    </location>
</feature>
<dbReference type="GO" id="GO:0008379">
    <property type="term" value="F:thioredoxin peroxidase activity"/>
    <property type="evidence" value="ECO:0007669"/>
    <property type="project" value="TreeGrafter"/>
</dbReference>
<dbReference type="InterPro" id="IPR013766">
    <property type="entry name" value="Thioredoxin_domain"/>
</dbReference>
<dbReference type="GO" id="GO:0045454">
    <property type="term" value="P:cell redox homeostasis"/>
    <property type="evidence" value="ECO:0007669"/>
    <property type="project" value="TreeGrafter"/>
</dbReference>
<evidence type="ECO:0000256" key="2">
    <source>
        <dbReference type="ARBA" id="ARBA00011245"/>
    </source>
</evidence>
<comment type="subunit">
    <text evidence="2">Monomer.</text>
</comment>
<gene>
    <name evidence="16" type="ORF">H9804_05485</name>
</gene>
<comment type="caution">
    <text evidence="16">The sequence shown here is derived from an EMBL/GenBank/DDBJ whole genome shotgun (WGS) entry which is preliminary data.</text>
</comment>
<dbReference type="FunFam" id="3.40.30.10:FF:000007">
    <property type="entry name" value="Thioredoxin-dependent thiol peroxidase"/>
    <property type="match status" value="1"/>
</dbReference>
<reference evidence="16" key="1">
    <citation type="journal article" date="2021" name="PeerJ">
        <title>Extensive microbial diversity within the chicken gut microbiome revealed by metagenomics and culture.</title>
        <authorList>
            <person name="Gilroy R."/>
            <person name="Ravi A."/>
            <person name="Getino M."/>
            <person name="Pursley I."/>
            <person name="Horton D.L."/>
            <person name="Alikhan N.F."/>
            <person name="Baker D."/>
            <person name="Gharbi K."/>
            <person name="Hall N."/>
            <person name="Watson M."/>
            <person name="Adriaenssens E.M."/>
            <person name="Foster-Nyarko E."/>
            <person name="Jarju S."/>
            <person name="Secka A."/>
            <person name="Antonio M."/>
            <person name="Oren A."/>
            <person name="Chaudhuri R.R."/>
            <person name="La Ragione R."/>
            <person name="Hildebrand F."/>
            <person name="Pallen M.J."/>
        </authorList>
    </citation>
    <scope>NUCLEOTIDE SEQUENCE</scope>
    <source>
        <strain evidence="16">ChiW4-1371</strain>
    </source>
</reference>
<dbReference type="PROSITE" id="PS51352">
    <property type="entry name" value="THIOREDOXIN_2"/>
    <property type="match status" value="1"/>
</dbReference>
<feature type="active site" description="Cysteine sulfenic acid (-SOH) intermediate; for peroxidase activity" evidence="13">
    <location>
        <position position="44"/>
    </location>
</feature>
<name>A0A9D2KB44_9BACT</name>
<dbReference type="EMBL" id="DXAQ01000086">
    <property type="protein sequence ID" value="HIZ89375.1"/>
    <property type="molecule type" value="Genomic_DNA"/>
</dbReference>
<dbReference type="AlphaFoldDB" id="A0A9D2KB44"/>
<keyword evidence="5" id="KW-0049">Antioxidant</keyword>
<sequence length="151" mass="16858">MLKKGDKAPAFELESSNGGTVSSENLKGSKYVLYFYPKDNTSGCTKEAVEFSQLINDFKNKNIQIFGVSPDSIQKHHKFIKDHDLKITLLSDPENNVSSAYFAYGDKTMYGKVYKGIIRSTFIINEEGIIEEAFYKVKASGHAEKVLGCVL</sequence>
<dbReference type="InterPro" id="IPR050924">
    <property type="entry name" value="Peroxiredoxin_BCP/PrxQ"/>
</dbReference>
<dbReference type="InterPro" id="IPR036249">
    <property type="entry name" value="Thioredoxin-like_sf"/>
</dbReference>
<dbReference type="PANTHER" id="PTHR42801:SF4">
    <property type="entry name" value="AHPC_TSA FAMILY PROTEIN"/>
    <property type="match status" value="1"/>
</dbReference>
<evidence type="ECO:0000313" key="17">
    <source>
        <dbReference type="Proteomes" id="UP000824176"/>
    </source>
</evidence>
<evidence type="ECO:0000256" key="4">
    <source>
        <dbReference type="ARBA" id="ARBA00022559"/>
    </source>
</evidence>
<evidence type="ECO:0000256" key="10">
    <source>
        <dbReference type="ARBA" id="ARBA00038489"/>
    </source>
</evidence>
<dbReference type="Pfam" id="PF00578">
    <property type="entry name" value="AhpC-TSA"/>
    <property type="match status" value="1"/>
</dbReference>
<keyword evidence="7" id="KW-1015">Disulfide bond</keyword>
<dbReference type="GO" id="GO:0005737">
    <property type="term" value="C:cytoplasm"/>
    <property type="evidence" value="ECO:0007669"/>
    <property type="project" value="TreeGrafter"/>
</dbReference>
<evidence type="ECO:0000256" key="6">
    <source>
        <dbReference type="ARBA" id="ARBA00023002"/>
    </source>
</evidence>
<dbReference type="SUPFAM" id="SSF52833">
    <property type="entry name" value="Thioredoxin-like"/>
    <property type="match status" value="1"/>
</dbReference>
<dbReference type="EC" id="1.11.1.24" evidence="3"/>
<dbReference type="Gene3D" id="3.40.30.10">
    <property type="entry name" value="Glutaredoxin"/>
    <property type="match status" value="1"/>
</dbReference>
<dbReference type="PANTHER" id="PTHR42801">
    <property type="entry name" value="THIOREDOXIN-DEPENDENT PEROXIDE REDUCTASE"/>
    <property type="match status" value="1"/>
</dbReference>
<evidence type="ECO:0000256" key="12">
    <source>
        <dbReference type="ARBA" id="ARBA00049091"/>
    </source>
</evidence>
<feature type="region of interest" description="Disordered" evidence="14">
    <location>
        <begin position="1"/>
        <end position="20"/>
    </location>
</feature>
<evidence type="ECO:0000256" key="5">
    <source>
        <dbReference type="ARBA" id="ARBA00022862"/>
    </source>
</evidence>
<evidence type="ECO:0000256" key="11">
    <source>
        <dbReference type="ARBA" id="ARBA00042639"/>
    </source>
</evidence>
<dbReference type="InterPro" id="IPR024706">
    <property type="entry name" value="Peroxiredoxin_AhpC-typ"/>
</dbReference>
<comment type="catalytic activity">
    <reaction evidence="12">
        <text>a hydroperoxide + [thioredoxin]-dithiol = an alcohol + [thioredoxin]-disulfide + H2O</text>
        <dbReference type="Rhea" id="RHEA:62620"/>
        <dbReference type="Rhea" id="RHEA-COMP:10698"/>
        <dbReference type="Rhea" id="RHEA-COMP:10700"/>
        <dbReference type="ChEBI" id="CHEBI:15377"/>
        <dbReference type="ChEBI" id="CHEBI:29950"/>
        <dbReference type="ChEBI" id="CHEBI:30879"/>
        <dbReference type="ChEBI" id="CHEBI:35924"/>
        <dbReference type="ChEBI" id="CHEBI:50058"/>
        <dbReference type="EC" id="1.11.1.24"/>
    </reaction>
</comment>
<accession>A0A9D2KB44</accession>
<evidence type="ECO:0000256" key="14">
    <source>
        <dbReference type="SAM" id="MobiDB-lite"/>
    </source>
</evidence>
<evidence type="ECO:0000259" key="15">
    <source>
        <dbReference type="PROSITE" id="PS51352"/>
    </source>
</evidence>
<dbReference type="InterPro" id="IPR000866">
    <property type="entry name" value="AhpC/TSA"/>
</dbReference>
<dbReference type="CDD" id="cd03017">
    <property type="entry name" value="PRX_BCP"/>
    <property type="match status" value="1"/>
</dbReference>
<comment type="function">
    <text evidence="1">Thiol-specific peroxidase that catalyzes the reduction of hydrogen peroxide and organic hydroperoxides to water and alcohols, respectively. Plays a role in cell protection against oxidative stress by detoxifying peroxides and as sensor of hydrogen peroxide-mediated signaling events.</text>
</comment>
<evidence type="ECO:0000256" key="1">
    <source>
        <dbReference type="ARBA" id="ARBA00003330"/>
    </source>
</evidence>
<keyword evidence="6" id="KW-0560">Oxidoreductase</keyword>
<evidence type="ECO:0000313" key="16">
    <source>
        <dbReference type="EMBL" id="HIZ89375.1"/>
    </source>
</evidence>
<evidence type="ECO:0000256" key="8">
    <source>
        <dbReference type="ARBA" id="ARBA00023284"/>
    </source>
</evidence>
<comment type="similarity">
    <text evidence="10">Belongs to the peroxiredoxin family. BCP/PrxQ subfamily.</text>
</comment>